<dbReference type="EMBL" id="JAAGWZ010000003">
    <property type="protein sequence ID" value="NEM91892.1"/>
    <property type="molecule type" value="Genomic_DNA"/>
</dbReference>
<keyword evidence="2" id="KW-0812">Transmembrane</keyword>
<feature type="region of interest" description="Disordered" evidence="1">
    <location>
        <begin position="282"/>
        <end position="310"/>
    </location>
</feature>
<evidence type="ECO:0000313" key="5">
    <source>
        <dbReference type="Proteomes" id="UP000479756"/>
    </source>
</evidence>
<dbReference type="RefSeq" id="WP_163473953.1">
    <property type="nucleotide sequence ID" value="NZ_JAAGWZ010000003.1"/>
</dbReference>
<keyword evidence="2" id="KW-0472">Membrane</keyword>
<evidence type="ECO:0000256" key="1">
    <source>
        <dbReference type="SAM" id="MobiDB-lite"/>
    </source>
</evidence>
<dbReference type="Pfam" id="PF13845">
    <property type="entry name" value="Septum_form"/>
    <property type="match status" value="1"/>
</dbReference>
<accession>A0A7C9PNT9</accession>
<keyword evidence="2" id="KW-1133">Transmembrane helix</keyword>
<feature type="transmembrane region" description="Helical" evidence="2">
    <location>
        <begin position="253"/>
        <end position="272"/>
    </location>
</feature>
<proteinExistence type="predicted"/>
<comment type="caution">
    <text evidence="4">The sequence shown here is derived from an EMBL/GenBank/DDBJ whole genome shotgun (WGS) entry which is preliminary data.</text>
</comment>
<feature type="domain" description="Septum formation-related" evidence="3">
    <location>
        <begin position="298"/>
        <end position="413"/>
    </location>
</feature>
<name>A0A7C9PNT9_9MICO</name>
<evidence type="ECO:0000313" key="4">
    <source>
        <dbReference type="EMBL" id="NEM91892.1"/>
    </source>
</evidence>
<gene>
    <name evidence="4" type="ORF">G3T37_11050</name>
</gene>
<dbReference type="AlphaFoldDB" id="A0A7C9PNT9"/>
<feature type="compositionally biased region" description="Pro residues" evidence="1">
    <location>
        <begin position="50"/>
        <end position="77"/>
    </location>
</feature>
<dbReference type="Proteomes" id="UP000479756">
    <property type="component" value="Unassembled WGS sequence"/>
</dbReference>
<feature type="region of interest" description="Disordered" evidence="1">
    <location>
        <begin position="1"/>
        <end position="141"/>
    </location>
</feature>
<sequence>MSRDRGGDDEDWLARQFDPATADDADDRAEVTPPPAPGFSWGLTPRSAAPAPPAATPPPAPPPAAAGPAVPPPPVVPPEDVSTQAMTAPILSPRPAPGPAAAPATPVVPPPAVPRAAPAGPPPGAAQLPASDATQPMSLDEIAEVQAAAPPPLAEPPRADPTMPKSTVYEPAPDWDPFASRAMPILNAPEPTAPAAPHDPTSAIDALFGDSRFREYEDTPLLPTVAPQLVGSQYARDLQPREHAPLTGTQKTLMGVASALLAVLALVVLYIIGTQWGAASTQAATTGPSSSPTAAAPTPTPGTGPVAAGTHSWTELRGGECIQPFTSPWATSFRVVDCTADHDAQMIYRGTLPEASGAPYPAAGQLQTEITPMCSAPTVLDYAAAKSLTDAVVAVSYPATAADWNKGDRTFFCFITTASGGNLPSDLAMTAPTK</sequence>
<evidence type="ECO:0000256" key="2">
    <source>
        <dbReference type="SAM" id="Phobius"/>
    </source>
</evidence>
<keyword evidence="5" id="KW-1185">Reference proteome</keyword>
<organism evidence="4 5">
    <name type="scientific">Galbitalea soli</name>
    <dbReference type="NCBI Taxonomy" id="1268042"/>
    <lineage>
        <taxon>Bacteria</taxon>
        <taxon>Bacillati</taxon>
        <taxon>Actinomycetota</taxon>
        <taxon>Actinomycetes</taxon>
        <taxon>Micrococcales</taxon>
        <taxon>Microbacteriaceae</taxon>
        <taxon>Galbitalea</taxon>
    </lineage>
</organism>
<dbReference type="InterPro" id="IPR026004">
    <property type="entry name" value="Septum_form"/>
</dbReference>
<feature type="compositionally biased region" description="Pro residues" evidence="1">
    <location>
        <begin position="92"/>
        <end position="124"/>
    </location>
</feature>
<evidence type="ECO:0000259" key="3">
    <source>
        <dbReference type="Pfam" id="PF13845"/>
    </source>
</evidence>
<protein>
    <recommendedName>
        <fullName evidence="3">Septum formation-related domain-containing protein</fullName>
    </recommendedName>
</protein>
<reference evidence="4 5" key="1">
    <citation type="journal article" date="2014" name="Int. J. Syst. Evol. Microbiol.">
        <title>Description of Galbitalea soli gen. nov., sp. nov., and Frondihabitans sucicola sp. nov.</title>
        <authorList>
            <person name="Kim S.J."/>
            <person name="Lim J.M."/>
            <person name="Ahn J.H."/>
            <person name="Weon H.Y."/>
            <person name="Hamada M."/>
            <person name="Suzuki K."/>
            <person name="Ahn T.Y."/>
            <person name="Kwon S.W."/>
        </authorList>
    </citation>
    <scope>NUCLEOTIDE SEQUENCE [LARGE SCALE GENOMIC DNA]</scope>
    <source>
        <strain evidence="4 5">NBRC 108727</strain>
    </source>
</reference>